<dbReference type="Pfam" id="PF00005">
    <property type="entry name" value="ABC_tran"/>
    <property type="match status" value="1"/>
</dbReference>
<dbReference type="KEGG" id="panc:E2636_03480"/>
<dbReference type="SUPFAM" id="SSF52540">
    <property type="entry name" value="P-loop containing nucleoside triphosphate hydrolases"/>
    <property type="match status" value="1"/>
</dbReference>
<dbReference type="RefSeq" id="WP_134209002.1">
    <property type="nucleotide sequence ID" value="NZ_CP038015.1"/>
</dbReference>
<evidence type="ECO:0000256" key="1">
    <source>
        <dbReference type="ARBA" id="ARBA00022448"/>
    </source>
</evidence>
<dbReference type="InterPro" id="IPR003439">
    <property type="entry name" value="ABC_transporter-like_ATP-bd"/>
</dbReference>
<feature type="domain" description="ABC transporter" evidence="4">
    <location>
        <begin position="2"/>
        <end position="228"/>
    </location>
</feature>
<dbReference type="Proteomes" id="UP000294292">
    <property type="component" value="Chromosome"/>
</dbReference>
<sequence>MLSLKNVSRTFSEGSAGFKNISFTSEKGEIIGLLGTSGCGKSTLLRVLSGLDPEYTGAVKINDELIKAVHEKVGIIFQEPRLMPWLNVVDNVAFGLKVKKDKQKQKEAQDFVDLVGLHGFGNHFPKDLSGGMAQRVSIARALITNPEVLLLDEPFSALDAFTKMQLQDLLLKIWHQYQSSIVLVTHDIDEALYLCDRIFILRGQPGEIYKELHVPMTKPRSRGNEELAKMKANILDLLDLTQGEKGESHDNFKATAK</sequence>
<evidence type="ECO:0000313" key="6">
    <source>
        <dbReference type="Proteomes" id="UP000294292"/>
    </source>
</evidence>
<proteinExistence type="predicted"/>
<dbReference type="OrthoDB" id="9802264at2"/>
<keyword evidence="6" id="KW-1185">Reference proteome</keyword>
<dbReference type="PANTHER" id="PTHR42788">
    <property type="entry name" value="TAURINE IMPORT ATP-BINDING PROTEIN-RELATED"/>
    <property type="match status" value="1"/>
</dbReference>
<dbReference type="InterPro" id="IPR050166">
    <property type="entry name" value="ABC_transporter_ATP-bind"/>
</dbReference>
<evidence type="ECO:0000256" key="3">
    <source>
        <dbReference type="ARBA" id="ARBA00022840"/>
    </source>
</evidence>
<dbReference type="PROSITE" id="PS50893">
    <property type="entry name" value="ABC_TRANSPORTER_2"/>
    <property type="match status" value="1"/>
</dbReference>
<dbReference type="InterPro" id="IPR027417">
    <property type="entry name" value="P-loop_NTPase"/>
</dbReference>
<organism evidence="5 6">
    <name type="scientific">Paenisporosarcina antarctica</name>
    <dbReference type="NCBI Taxonomy" id="417367"/>
    <lineage>
        <taxon>Bacteria</taxon>
        <taxon>Bacillati</taxon>
        <taxon>Bacillota</taxon>
        <taxon>Bacilli</taxon>
        <taxon>Bacillales</taxon>
        <taxon>Caryophanaceae</taxon>
        <taxon>Paenisporosarcina</taxon>
    </lineage>
</organism>
<evidence type="ECO:0000259" key="4">
    <source>
        <dbReference type="PROSITE" id="PS50893"/>
    </source>
</evidence>
<dbReference type="CDD" id="cd03293">
    <property type="entry name" value="ABC_NrtD_SsuB_transporters"/>
    <property type="match status" value="1"/>
</dbReference>
<dbReference type="EMBL" id="CP038015">
    <property type="protein sequence ID" value="QBP40266.1"/>
    <property type="molecule type" value="Genomic_DNA"/>
</dbReference>
<reference evidence="5 6" key="1">
    <citation type="submission" date="2019-03" db="EMBL/GenBank/DDBJ databases">
        <title>Complete genome sequence of Paenisporosarcina antarctica CGMCC 1.6503T.</title>
        <authorList>
            <person name="Rong J.-C."/>
            <person name="Chi N.-Y."/>
            <person name="Zhang Q.-F."/>
        </authorList>
    </citation>
    <scope>NUCLEOTIDE SEQUENCE [LARGE SCALE GENOMIC DNA]</scope>
    <source>
        <strain evidence="5 6">CGMCC 1.6503</strain>
    </source>
</reference>
<dbReference type="GO" id="GO:0005524">
    <property type="term" value="F:ATP binding"/>
    <property type="evidence" value="ECO:0007669"/>
    <property type="project" value="UniProtKB-KW"/>
</dbReference>
<protein>
    <submittedName>
        <fullName evidence="5">ABC transporter ATP-binding protein</fullName>
    </submittedName>
</protein>
<dbReference type="PANTHER" id="PTHR42788:SF19">
    <property type="entry name" value="ALIPHATIC SULFONATES IMPORT ATP-BINDING PROTEIN SSUB 2"/>
    <property type="match status" value="1"/>
</dbReference>
<evidence type="ECO:0000313" key="5">
    <source>
        <dbReference type="EMBL" id="QBP40266.1"/>
    </source>
</evidence>
<dbReference type="SMART" id="SM00382">
    <property type="entry name" value="AAA"/>
    <property type="match status" value="1"/>
</dbReference>
<keyword evidence="1" id="KW-0813">Transport</keyword>
<keyword evidence="2" id="KW-0547">Nucleotide-binding</keyword>
<dbReference type="InterPro" id="IPR003593">
    <property type="entry name" value="AAA+_ATPase"/>
</dbReference>
<keyword evidence="3 5" id="KW-0067">ATP-binding</keyword>
<evidence type="ECO:0000256" key="2">
    <source>
        <dbReference type="ARBA" id="ARBA00022741"/>
    </source>
</evidence>
<gene>
    <name evidence="5" type="ORF">E2636_03480</name>
</gene>
<name>A0A4P6ZXM5_9BACL</name>
<dbReference type="PROSITE" id="PS00211">
    <property type="entry name" value="ABC_TRANSPORTER_1"/>
    <property type="match status" value="1"/>
</dbReference>
<dbReference type="AlphaFoldDB" id="A0A4P6ZXM5"/>
<dbReference type="GO" id="GO:0016887">
    <property type="term" value="F:ATP hydrolysis activity"/>
    <property type="evidence" value="ECO:0007669"/>
    <property type="project" value="InterPro"/>
</dbReference>
<accession>A0A4P6ZXM5</accession>
<dbReference type="InterPro" id="IPR017871">
    <property type="entry name" value="ABC_transporter-like_CS"/>
</dbReference>
<dbReference type="Gene3D" id="3.40.50.300">
    <property type="entry name" value="P-loop containing nucleotide triphosphate hydrolases"/>
    <property type="match status" value="1"/>
</dbReference>